<reference evidence="1" key="1">
    <citation type="submission" date="2021-01" db="EMBL/GenBank/DDBJ databases">
        <title>Whole genome shotgun sequence of Planobispora takensis NBRC 109077.</title>
        <authorList>
            <person name="Komaki H."/>
            <person name="Tamura T."/>
        </authorList>
    </citation>
    <scope>NUCLEOTIDE SEQUENCE</scope>
    <source>
        <strain evidence="1">NBRC 109077</strain>
    </source>
</reference>
<comment type="caution">
    <text evidence="1">The sequence shown here is derived from an EMBL/GenBank/DDBJ whole genome shotgun (WGS) entry which is preliminary data.</text>
</comment>
<evidence type="ECO:0000313" key="1">
    <source>
        <dbReference type="EMBL" id="GII04466.1"/>
    </source>
</evidence>
<name>A0A8J3WW47_9ACTN</name>
<dbReference type="AlphaFoldDB" id="A0A8J3WW47"/>
<accession>A0A8J3WW47</accession>
<keyword evidence="2" id="KW-1185">Reference proteome</keyword>
<evidence type="ECO:0000313" key="2">
    <source>
        <dbReference type="Proteomes" id="UP000634476"/>
    </source>
</evidence>
<dbReference type="EMBL" id="BOOK01000050">
    <property type="protein sequence ID" value="GII04466.1"/>
    <property type="molecule type" value="Genomic_DNA"/>
</dbReference>
<sequence length="60" mass="6039">MTVIASPPTGRIGRTGACGMVATGWGYMAVLVVGRGAAFPGALPSEKGKAALCTIYGFSY</sequence>
<protein>
    <submittedName>
        <fullName evidence="1">Uncharacterized protein</fullName>
    </submittedName>
</protein>
<proteinExistence type="predicted"/>
<organism evidence="1 2">
    <name type="scientific">Planobispora takensis</name>
    <dbReference type="NCBI Taxonomy" id="1367882"/>
    <lineage>
        <taxon>Bacteria</taxon>
        <taxon>Bacillati</taxon>
        <taxon>Actinomycetota</taxon>
        <taxon>Actinomycetes</taxon>
        <taxon>Streptosporangiales</taxon>
        <taxon>Streptosporangiaceae</taxon>
        <taxon>Planobispora</taxon>
    </lineage>
</organism>
<dbReference type="Proteomes" id="UP000634476">
    <property type="component" value="Unassembled WGS sequence"/>
</dbReference>
<gene>
    <name evidence="1" type="ORF">Pta02_64740</name>
</gene>